<protein>
    <submittedName>
        <fullName evidence="1">Uncharacterized protein</fullName>
    </submittedName>
</protein>
<dbReference type="STRING" id="1036181.SAMN05421756_11312"/>
<reference evidence="2" key="1">
    <citation type="submission" date="2016-10" db="EMBL/GenBank/DDBJ databases">
        <authorList>
            <person name="Varghese N."/>
            <person name="Submissions S."/>
        </authorList>
    </citation>
    <scope>NUCLEOTIDE SEQUENCE [LARGE SCALE GENOMIC DNA]</scope>
    <source>
        <strain evidence="2">CGMCC 4.6856</strain>
    </source>
</reference>
<evidence type="ECO:0000313" key="2">
    <source>
        <dbReference type="Proteomes" id="UP000198504"/>
    </source>
</evidence>
<sequence length="91" mass="9694">MDDAPVPGADGARRLAETMFAEALAAGQSTRAVADDAVADEVRQALRDLGRTADVRLRTARMNDLVVVARLDAAIWTDDTATMRAKLTPPS</sequence>
<accession>A0A1H9N8S5</accession>
<keyword evidence="2" id="KW-1185">Reference proteome</keyword>
<evidence type="ECO:0000313" key="1">
    <source>
        <dbReference type="EMBL" id="SER32055.1"/>
    </source>
</evidence>
<organism evidence="1 2">
    <name type="scientific">Microlunatus flavus</name>
    <dbReference type="NCBI Taxonomy" id="1036181"/>
    <lineage>
        <taxon>Bacteria</taxon>
        <taxon>Bacillati</taxon>
        <taxon>Actinomycetota</taxon>
        <taxon>Actinomycetes</taxon>
        <taxon>Propionibacteriales</taxon>
        <taxon>Propionibacteriaceae</taxon>
        <taxon>Microlunatus</taxon>
    </lineage>
</organism>
<proteinExistence type="predicted"/>
<dbReference type="Proteomes" id="UP000198504">
    <property type="component" value="Unassembled WGS sequence"/>
</dbReference>
<dbReference type="AlphaFoldDB" id="A0A1H9N8S5"/>
<gene>
    <name evidence="1" type="ORF">SAMN05421756_11312</name>
</gene>
<dbReference type="EMBL" id="FOFA01000013">
    <property type="protein sequence ID" value="SER32055.1"/>
    <property type="molecule type" value="Genomic_DNA"/>
</dbReference>
<name>A0A1H9N8S5_9ACTN</name>